<evidence type="ECO:0000256" key="1">
    <source>
        <dbReference type="SAM" id="MobiDB-lite"/>
    </source>
</evidence>
<gene>
    <name evidence="2" type="ORF">POSPLADRAFT_1063361</name>
</gene>
<evidence type="ECO:0000313" key="2">
    <source>
        <dbReference type="EMBL" id="OSX55884.1"/>
    </source>
</evidence>
<keyword evidence="3" id="KW-1185">Reference proteome</keyword>
<name>A0A1X6MHJ5_9APHY</name>
<feature type="compositionally biased region" description="Low complexity" evidence="1">
    <location>
        <begin position="221"/>
        <end position="231"/>
    </location>
</feature>
<reference evidence="2 3" key="1">
    <citation type="submission" date="2017-04" db="EMBL/GenBank/DDBJ databases">
        <title>Genome Sequence of the Model Brown-Rot Fungus Postia placenta SB12.</title>
        <authorList>
            <consortium name="DOE Joint Genome Institute"/>
            <person name="Gaskell J."/>
            <person name="Kersten P."/>
            <person name="Larrondo L.F."/>
            <person name="Canessa P."/>
            <person name="Martinez D."/>
            <person name="Hibbett D."/>
            <person name="Schmoll M."/>
            <person name="Kubicek C.P."/>
            <person name="Martinez A.T."/>
            <person name="Yadav J."/>
            <person name="Master E."/>
            <person name="Magnuson J.K."/>
            <person name="James T."/>
            <person name="Yaver D."/>
            <person name="Berka R."/>
            <person name="Labutti K."/>
            <person name="Lipzen A."/>
            <person name="Aerts A."/>
            <person name="Barry K."/>
            <person name="Henrissat B."/>
            <person name="Blanchette R."/>
            <person name="Grigoriev I."/>
            <person name="Cullen D."/>
        </authorList>
    </citation>
    <scope>NUCLEOTIDE SEQUENCE [LARGE SCALE GENOMIC DNA]</scope>
    <source>
        <strain evidence="2 3">MAD-698-R-SB12</strain>
    </source>
</reference>
<proteinExistence type="predicted"/>
<dbReference type="GeneID" id="36326593"/>
<feature type="region of interest" description="Disordered" evidence="1">
    <location>
        <begin position="44"/>
        <end position="92"/>
    </location>
</feature>
<accession>A0A1X6MHJ5</accession>
<organism evidence="2 3">
    <name type="scientific">Postia placenta MAD-698-R-SB12</name>
    <dbReference type="NCBI Taxonomy" id="670580"/>
    <lineage>
        <taxon>Eukaryota</taxon>
        <taxon>Fungi</taxon>
        <taxon>Dikarya</taxon>
        <taxon>Basidiomycota</taxon>
        <taxon>Agaricomycotina</taxon>
        <taxon>Agaricomycetes</taxon>
        <taxon>Polyporales</taxon>
        <taxon>Adustoporiaceae</taxon>
        <taxon>Rhodonia</taxon>
    </lineage>
</organism>
<feature type="region of interest" description="Disordered" evidence="1">
    <location>
        <begin position="1"/>
        <end position="30"/>
    </location>
</feature>
<feature type="region of interest" description="Disordered" evidence="1">
    <location>
        <begin position="336"/>
        <end position="385"/>
    </location>
</feature>
<feature type="compositionally biased region" description="Low complexity" evidence="1">
    <location>
        <begin position="362"/>
        <end position="379"/>
    </location>
</feature>
<feature type="compositionally biased region" description="Basic and acidic residues" evidence="1">
    <location>
        <begin position="11"/>
        <end position="20"/>
    </location>
</feature>
<feature type="region of interest" description="Disordered" evidence="1">
    <location>
        <begin position="407"/>
        <end position="434"/>
    </location>
</feature>
<protein>
    <submittedName>
        <fullName evidence="2">Uncharacterized protein</fullName>
    </submittedName>
</protein>
<feature type="region of interest" description="Disordered" evidence="1">
    <location>
        <begin position="221"/>
        <end position="298"/>
    </location>
</feature>
<feature type="compositionally biased region" description="Low complexity" evidence="1">
    <location>
        <begin position="338"/>
        <end position="348"/>
    </location>
</feature>
<dbReference type="AlphaFoldDB" id="A0A1X6MHJ5"/>
<evidence type="ECO:0000313" key="3">
    <source>
        <dbReference type="Proteomes" id="UP000194127"/>
    </source>
</evidence>
<dbReference type="EMBL" id="KZ110823">
    <property type="protein sequence ID" value="OSX55884.1"/>
    <property type="molecule type" value="Genomic_DNA"/>
</dbReference>
<feature type="region of interest" description="Disordered" evidence="1">
    <location>
        <begin position="134"/>
        <end position="179"/>
    </location>
</feature>
<sequence length="531" mass="57825">MQTALAPLRETVGRAAERARRGATPEPCCCLQGTGPAEDVAVSNVPCTMRRATTQDSPRPRPRSLSRSTSPGAAAVDGKAREDSVDAAARTAEDLWTPRASKVSDDAGARDAALTVSNGACACEGRRALGNILPVSRKRRPAASQSARTASAPPDEIQTQETEAAGNGEDLDQRPFPPRPRILSVRAVSVPRRRTPLPPSYRMHTLRAGTPSIPYSPVPSSLLCPPSNNQPHCASIQPPPVPVLQSSDQGANRPRRRTPSIDPTPPAPSNHAARTHNARAVEPRRTHKRQQTELVRAASVPLRLTHSAASRPLNRHIVRCKWSAMHALLLHPASPVFRTPRPARSPTSRHLDDDPHPRRRPPATSASDRGRARGSSTSSQRDDVNAYRSHIVDATFWPTGPHHLRSRGPNIYHRPSASFNPLSRDDSPPRSRTSLTPLAPLAWHHHTHARITHPAYSWRTHVRARSTAEDESQITQDSLTTSTFKSLTRFPGLLPFPRLPPGHLASAAASLNGYYSPKIMTAAPPRSRPRT</sequence>
<dbReference type="Proteomes" id="UP000194127">
    <property type="component" value="Unassembled WGS sequence"/>
</dbReference>
<dbReference type="RefSeq" id="XP_024332678.1">
    <property type="nucleotide sequence ID" value="XM_024481643.1"/>
</dbReference>